<keyword evidence="3" id="KW-0677">Repeat</keyword>
<evidence type="ECO:0000256" key="4">
    <source>
        <dbReference type="ARBA" id="ARBA00022741"/>
    </source>
</evidence>
<keyword evidence="8" id="KW-1185">Reference proteome</keyword>
<keyword evidence="4" id="KW-0547">Nucleotide-binding</keyword>
<dbReference type="Gene3D" id="3.40.50.300">
    <property type="entry name" value="P-loop containing nucleotide triphosphate hydrolases"/>
    <property type="match status" value="1"/>
</dbReference>
<evidence type="ECO:0000259" key="6">
    <source>
        <dbReference type="Pfam" id="PF00931"/>
    </source>
</evidence>
<comment type="similarity">
    <text evidence="1">Belongs to the disease resistance NB-LRR family.</text>
</comment>
<dbReference type="InterPro" id="IPR002182">
    <property type="entry name" value="NB-ARC"/>
</dbReference>
<keyword evidence="2" id="KW-0433">Leucine-rich repeat</keyword>
<name>A0A6J0PHK3_ELAGV</name>
<dbReference type="InterPro" id="IPR027417">
    <property type="entry name" value="P-loop_NTPase"/>
</dbReference>
<proteinExistence type="inferred from homology"/>
<dbReference type="GO" id="GO:0043531">
    <property type="term" value="F:ADP binding"/>
    <property type="evidence" value="ECO:0007669"/>
    <property type="project" value="InterPro"/>
</dbReference>
<dbReference type="CDD" id="cd14798">
    <property type="entry name" value="RX-CC_like"/>
    <property type="match status" value="1"/>
</dbReference>
<sequence length="253" mass="29493">MAEALVMSVIEKMGSDVIEEGLKLVCSQLFKAVSPWEEEVHSKIKLIKHEFELMVAYVRYVDTRKDVDKRWEAWVKILRDLVHQLEDIIDEYAYLVGEQHRHGFYDSLHRTFRHFKYIKSWRGIRRKLQDVEAILDDLSMQKARYGVQEGTTYTDDSTGRRQHGKEPPYAFDEDEIVGFETYKSLLVGWLTDEEPLRTIISVWGMGGLGKTTLVNDIYRSQEAVAPTTKGKESAVVQIWRCLEGRGQRFMEDP</sequence>
<evidence type="ECO:0000259" key="7">
    <source>
        <dbReference type="Pfam" id="PF18052"/>
    </source>
</evidence>
<evidence type="ECO:0000256" key="3">
    <source>
        <dbReference type="ARBA" id="ARBA00022737"/>
    </source>
</evidence>
<dbReference type="OrthoDB" id="682279at2759"/>
<evidence type="ECO:0000313" key="8">
    <source>
        <dbReference type="Proteomes" id="UP000504607"/>
    </source>
</evidence>
<organism evidence="8 9">
    <name type="scientific">Elaeis guineensis var. tenera</name>
    <name type="common">Oil palm</name>
    <dbReference type="NCBI Taxonomy" id="51953"/>
    <lineage>
        <taxon>Eukaryota</taxon>
        <taxon>Viridiplantae</taxon>
        <taxon>Streptophyta</taxon>
        <taxon>Embryophyta</taxon>
        <taxon>Tracheophyta</taxon>
        <taxon>Spermatophyta</taxon>
        <taxon>Magnoliopsida</taxon>
        <taxon>Liliopsida</taxon>
        <taxon>Arecaceae</taxon>
        <taxon>Arecoideae</taxon>
        <taxon>Cocoseae</taxon>
        <taxon>Elaeidinae</taxon>
        <taxon>Elaeis</taxon>
    </lineage>
</organism>
<accession>A0A6J0PHK3</accession>
<evidence type="ECO:0000256" key="2">
    <source>
        <dbReference type="ARBA" id="ARBA00022614"/>
    </source>
</evidence>
<feature type="domain" description="NB-ARC" evidence="6">
    <location>
        <begin position="183"/>
        <end position="223"/>
    </location>
</feature>
<dbReference type="InParanoid" id="A0A6J0PHK3"/>
<dbReference type="RefSeq" id="XP_019705443.1">
    <property type="nucleotide sequence ID" value="XM_019849884.2"/>
</dbReference>
<dbReference type="SUPFAM" id="SSF52540">
    <property type="entry name" value="P-loop containing nucleoside triphosphate hydrolases"/>
    <property type="match status" value="1"/>
</dbReference>
<dbReference type="Gene3D" id="1.20.5.4130">
    <property type="match status" value="1"/>
</dbReference>
<gene>
    <name evidence="9" type="primary">LOC105042897</name>
</gene>
<evidence type="ECO:0000256" key="5">
    <source>
        <dbReference type="ARBA" id="ARBA00022821"/>
    </source>
</evidence>
<evidence type="ECO:0000313" key="9">
    <source>
        <dbReference type="RefSeq" id="XP_019705443.1"/>
    </source>
</evidence>
<dbReference type="Pfam" id="PF18052">
    <property type="entry name" value="Rx_N"/>
    <property type="match status" value="1"/>
</dbReference>
<dbReference type="GO" id="GO:0006952">
    <property type="term" value="P:defense response"/>
    <property type="evidence" value="ECO:0007669"/>
    <property type="project" value="UniProtKB-KW"/>
</dbReference>
<keyword evidence="5" id="KW-0611">Plant defense</keyword>
<dbReference type="Pfam" id="PF00931">
    <property type="entry name" value="NB-ARC"/>
    <property type="match status" value="1"/>
</dbReference>
<feature type="domain" description="Disease resistance N-terminal" evidence="7">
    <location>
        <begin position="37"/>
        <end position="102"/>
    </location>
</feature>
<dbReference type="Proteomes" id="UP000504607">
    <property type="component" value="Chromosome 4"/>
</dbReference>
<dbReference type="AlphaFoldDB" id="A0A6J0PHK3"/>
<dbReference type="InterPro" id="IPR038005">
    <property type="entry name" value="RX-like_CC"/>
</dbReference>
<dbReference type="InterPro" id="IPR041118">
    <property type="entry name" value="Rx_N"/>
</dbReference>
<reference evidence="9" key="1">
    <citation type="submission" date="2025-08" db="UniProtKB">
        <authorList>
            <consortium name="RefSeq"/>
        </authorList>
    </citation>
    <scope>IDENTIFICATION</scope>
</reference>
<dbReference type="PANTHER" id="PTHR19338:SF55">
    <property type="entry name" value="OS03G0422900 PROTEIN"/>
    <property type="match status" value="1"/>
</dbReference>
<dbReference type="PANTHER" id="PTHR19338">
    <property type="entry name" value="TRANSLOCASE OF INNER MITOCHONDRIAL MEMBRANE 13 HOMOLOG"/>
    <property type="match status" value="1"/>
</dbReference>
<protein>
    <submittedName>
        <fullName evidence="9">Disease resistance protein RPM1</fullName>
    </submittedName>
</protein>
<evidence type="ECO:0000256" key="1">
    <source>
        <dbReference type="ARBA" id="ARBA00008894"/>
    </source>
</evidence>